<dbReference type="InterPro" id="IPR053793">
    <property type="entry name" value="PB1-like"/>
</dbReference>
<dbReference type="PANTHER" id="PTHR31734">
    <property type="entry name" value="AUXIN-RESPONSIVE PROTEIN IAA17"/>
    <property type="match status" value="1"/>
</dbReference>
<dbReference type="GO" id="GO:0005634">
    <property type="term" value="C:nucleus"/>
    <property type="evidence" value="ECO:0007669"/>
    <property type="project" value="UniProtKB-SubCell"/>
</dbReference>
<protein>
    <recommendedName>
        <fullName evidence="9">Auxin-responsive protein</fullName>
    </recommendedName>
</protein>
<reference evidence="12" key="1">
    <citation type="submission" date="2020-08" db="EMBL/GenBank/DDBJ databases">
        <title>Plant Genome Project.</title>
        <authorList>
            <person name="Zhang R.-G."/>
        </authorList>
    </citation>
    <scope>NUCLEOTIDE SEQUENCE</scope>
    <source>
        <strain evidence="12">WSP0</strain>
        <tissue evidence="12">Leaf</tissue>
    </source>
</reference>
<feature type="region of interest" description="Disordered" evidence="10">
    <location>
        <begin position="146"/>
        <end position="235"/>
    </location>
</feature>
<evidence type="ECO:0000256" key="1">
    <source>
        <dbReference type="ARBA" id="ARBA00004123"/>
    </source>
</evidence>
<keyword evidence="6 9" id="KW-0539">Nucleus</keyword>
<feature type="region of interest" description="Disordered" evidence="10">
    <location>
        <begin position="27"/>
        <end position="56"/>
    </location>
</feature>
<sequence length="376" mass="41513">MDGCSKTDMDCPQLLDLIPKDREWLVQRGEQNSHGSSEEKKLELRLGPPGEEREESSLLSLGYFSNKTNQNRGIRGFTNAVEMKPGEKGWIMNNNNNGGQTHFSFSSENPFGSSSDYMVKTQQQQQQPQGNALFPLIQSNPQRMAIKAKESSHGCPNKGEDLQQKNAEKKVFPPPPPPASANPAVATNSSQKRTAPAPVVGWPPIRSFRKNLASSSSSKPIPESQNVAPNKELSEKQAESCKKGFFVKINMDGVPIGRKVDLKAYDSYENLSSSVDELFRGLLAGYLLYSTQRDSSASGIQNKQEGDKAITGLLDGSGEYTLVYEDNEGDRMLVGDVPWHMFVSTVKRLRVLKTSELSTLRFGNKQQKIPLDAAKN</sequence>
<dbReference type="FunFam" id="3.10.20.90:FF:000225">
    <property type="entry name" value="Auxin-responsive protein"/>
    <property type="match status" value="1"/>
</dbReference>
<organism evidence="12 13">
    <name type="scientific">Rhododendron griersonianum</name>
    <dbReference type="NCBI Taxonomy" id="479676"/>
    <lineage>
        <taxon>Eukaryota</taxon>
        <taxon>Viridiplantae</taxon>
        <taxon>Streptophyta</taxon>
        <taxon>Embryophyta</taxon>
        <taxon>Tracheophyta</taxon>
        <taxon>Spermatophyta</taxon>
        <taxon>Magnoliopsida</taxon>
        <taxon>eudicotyledons</taxon>
        <taxon>Gunneridae</taxon>
        <taxon>Pentapetalae</taxon>
        <taxon>asterids</taxon>
        <taxon>Ericales</taxon>
        <taxon>Ericaceae</taxon>
        <taxon>Ericoideae</taxon>
        <taxon>Rhodoreae</taxon>
        <taxon>Rhododendron</taxon>
    </lineage>
</organism>
<evidence type="ECO:0000256" key="2">
    <source>
        <dbReference type="ARBA" id="ARBA00006728"/>
    </source>
</evidence>
<evidence type="ECO:0000256" key="8">
    <source>
        <dbReference type="ARBA" id="ARBA00025283"/>
    </source>
</evidence>
<keyword evidence="4 9" id="KW-0805">Transcription regulation</keyword>
<evidence type="ECO:0000256" key="5">
    <source>
        <dbReference type="ARBA" id="ARBA00023163"/>
    </source>
</evidence>
<dbReference type="GO" id="GO:0009734">
    <property type="term" value="P:auxin-activated signaling pathway"/>
    <property type="evidence" value="ECO:0007669"/>
    <property type="project" value="UniProtKB-UniRule"/>
</dbReference>
<dbReference type="InterPro" id="IPR033389">
    <property type="entry name" value="AUX/IAA_dom"/>
</dbReference>
<dbReference type="PROSITE" id="PS51745">
    <property type="entry name" value="PB1"/>
    <property type="match status" value="1"/>
</dbReference>
<comment type="caution">
    <text evidence="12">The sequence shown here is derived from an EMBL/GenBank/DDBJ whole genome shotgun (WGS) entry which is preliminary data.</text>
</comment>
<dbReference type="InterPro" id="IPR003311">
    <property type="entry name" value="AUX_IAA"/>
</dbReference>
<feature type="domain" description="PB1" evidence="11">
    <location>
        <begin position="244"/>
        <end position="359"/>
    </location>
</feature>
<dbReference type="Pfam" id="PF02309">
    <property type="entry name" value="AUX_IAA"/>
    <property type="match status" value="1"/>
</dbReference>
<dbReference type="Proteomes" id="UP000823749">
    <property type="component" value="Chromosome 8"/>
</dbReference>
<evidence type="ECO:0000256" key="10">
    <source>
        <dbReference type="SAM" id="MobiDB-lite"/>
    </source>
</evidence>
<comment type="similarity">
    <text evidence="2 9">Belongs to the Aux/IAA family.</text>
</comment>
<dbReference type="AlphaFoldDB" id="A0AAV6J9J3"/>
<proteinExistence type="inferred from homology"/>
<evidence type="ECO:0000256" key="4">
    <source>
        <dbReference type="ARBA" id="ARBA00023015"/>
    </source>
</evidence>
<evidence type="ECO:0000256" key="9">
    <source>
        <dbReference type="RuleBase" id="RU004549"/>
    </source>
</evidence>
<evidence type="ECO:0000313" key="13">
    <source>
        <dbReference type="Proteomes" id="UP000823749"/>
    </source>
</evidence>
<name>A0AAV6J9J3_9ERIC</name>
<dbReference type="GO" id="GO:0006355">
    <property type="term" value="P:regulation of DNA-templated transcription"/>
    <property type="evidence" value="ECO:0007669"/>
    <property type="project" value="InterPro"/>
</dbReference>
<evidence type="ECO:0000313" key="12">
    <source>
        <dbReference type="EMBL" id="KAG5537792.1"/>
    </source>
</evidence>
<keyword evidence="3 9" id="KW-0678">Repressor</keyword>
<evidence type="ECO:0000256" key="6">
    <source>
        <dbReference type="ARBA" id="ARBA00023242"/>
    </source>
</evidence>
<keyword evidence="13" id="KW-1185">Reference proteome</keyword>
<comment type="subcellular location">
    <subcellularLocation>
        <location evidence="1 9">Nucleus</location>
    </subcellularLocation>
</comment>
<dbReference type="PANTHER" id="PTHR31734:SF2">
    <property type="entry name" value="AUXIN-RESPONSIVE PROTEIN IAA26"/>
    <property type="match status" value="1"/>
</dbReference>
<dbReference type="SUPFAM" id="SSF54277">
    <property type="entry name" value="CAD &amp; PB1 domains"/>
    <property type="match status" value="1"/>
</dbReference>
<evidence type="ECO:0000259" key="11">
    <source>
        <dbReference type="PROSITE" id="PS51745"/>
    </source>
</evidence>
<comment type="subunit">
    <text evidence="9">Homodimers and heterodimers.</text>
</comment>
<dbReference type="Gene3D" id="3.10.20.90">
    <property type="entry name" value="Phosphatidylinositol 3-kinase Catalytic Subunit, Chain A, domain 1"/>
    <property type="match status" value="1"/>
</dbReference>
<accession>A0AAV6J9J3</accession>
<feature type="compositionally biased region" description="Basic and acidic residues" evidence="10">
    <location>
        <begin position="147"/>
        <end position="171"/>
    </location>
</feature>
<evidence type="ECO:0000256" key="7">
    <source>
        <dbReference type="ARBA" id="ARBA00023294"/>
    </source>
</evidence>
<keyword evidence="7 9" id="KW-0927">Auxin signaling pathway</keyword>
<dbReference type="EMBL" id="JACTNZ010000008">
    <property type="protein sequence ID" value="KAG5537792.1"/>
    <property type="molecule type" value="Genomic_DNA"/>
</dbReference>
<evidence type="ECO:0000256" key="3">
    <source>
        <dbReference type="ARBA" id="ARBA00022491"/>
    </source>
</evidence>
<comment type="function">
    <text evidence="8">Aux/IAA proteins are short-lived transcriptional factors that function as repressors of early auxin response genes at low auxin concentrations. Repression is thought to result from the interaction with auxin response factors (ARFs), proteins that bind to the auxin-responsive promoter element (AuxRE). Formation of heterodimers with ARF proteins may alter their ability to modulate early auxin response genes expression.</text>
</comment>
<gene>
    <name evidence="12" type="ORF">RHGRI_025037</name>
</gene>
<keyword evidence="5 9" id="KW-0804">Transcription</keyword>